<reference evidence="1 2" key="1">
    <citation type="submission" date="2019-05" db="EMBL/GenBank/DDBJ databases">
        <authorList>
            <person name="Farhan Ul Haque M."/>
        </authorList>
    </citation>
    <scope>NUCLEOTIDE SEQUENCE [LARGE SCALE GENOMIC DNA]</scope>
    <source>
        <strain evidence="1">2</strain>
    </source>
</reference>
<accession>A0A8B6M351</accession>
<organism evidence="1 2">
    <name type="scientific">Methylocella tundrae</name>
    <dbReference type="NCBI Taxonomy" id="227605"/>
    <lineage>
        <taxon>Bacteria</taxon>
        <taxon>Pseudomonadati</taxon>
        <taxon>Pseudomonadota</taxon>
        <taxon>Alphaproteobacteria</taxon>
        <taxon>Hyphomicrobiales</taxon>
        <taxon>Beijerinckiaceae</taxon>
        <taxon>Methylocella</taxon>
    </lineage>
</organism>
<proteinExistence type="predicted"/>
<gene>
    <name evidence="1" type="ORF">MPC4_170002</name>
</gene>
<evidence type="ECO:0000313" key="1">
    <source>
        <dbReference type="EMBL" id="VTZ49471.1"/>
    </source>
</evidence>
<dbReference type="AlphaFoldDB" id="A0A8B6M351"/>
<name>A0A8B6M351_METTU</name>
<dbReference type="RefSeq" id="WP_280514749.1">
    <property type="nucleotide sequence ID" value="NZ_CABFMQ020000073.1"/>
</dbReference>
<dbReference type="EMBL" id="CABFMQ020000073">
    <property type="protein sequence ID" value="VTZ49471.1"/>
    <property type="molecule type" value="Genomic_DNA"/>
</dbReference>
<comment type="caution">
    <text evidence="1">The sequence shown here is derived from an EMBL/GenBank/DDBJ whole genome shotgun (WGS) entry which is preliminary data.</text>
</comment>
<sequence>MSTAAAASLFGEWDGPGLPPTLGEAIVLDEIDIAFLRLYFPDYL</sequence>
<keyword evidence="2" id="KW-1185">Reference proteome</keyword>
<protein>
    <submittedName>
        <fullName evidence="1">Uncharacterized protein</fullName>
    </submittedName>
</protein>
<evidence type="ECO:0000313" key="2">
    <source>
        <dbReference type="Proteomes" id="UP000485880"/>
    </source>
</evidence>
<dbReference type="Proteomes" id="UP000485880">
    <property type="component" value="Unassembled WGS sequence"/>
</dbReference>